<comment type="function">
    <text evidence="4">Formation of pseudouridine at positions 38, 39 and 40 in the anticodon stem and loop of transfer RNAs.</text>
</comment>
<dbReference type="InterPro" id="IPR020094">
    <property type="entry name" value="TruA/RsuA/RluB/E/F_N"/>
</dbReference>
<dbReference type="RefSeq" id="WP_005373662.1">
    <property type="nucleotide sequence ID" value="NZ_CM001475.1"/>
</dbReference>
<dbReference type="CDD" id="cd02570">
    <property type="entry name" value="PseudoU_synth_EcTruA"/>
    <property type="match status" value="1"/>
</dbReference>
<protein>
    <recommendedName>
        <fullName evidence="4">tRNA pseudouridine synthase A</fullName>
        <ecNumber evidence="4">5.4.99.12</ecNumber>
    </recommendedName>
    <alternativeName>
        <fullName evidence="4">tRNA pseudouridine(38-40) synthase</fullName>
    </alternativeName>
    <alternativeName>
        <fullName evidence="4">tRNA pseudouridylate synthase I</fullName>
    </alternativeName>
    <alternativeName>
        <fullName evidence="4">tRNA-uridine isomerase I</fullName>
    </alternativeName>
</protein>
<feature type="domain" description="Pseudouridine synthase I TruA alpha/beta" evidence="8">
    <location>
        <begin position="9"/>
        <end position="104"/>
    </location>
</feature>
<dbReference type="GO" id="GO:0160147">
    <property type="term" value="F:tRNA pseudouridine(38-40) synthase activity"/>
    <property type="evidence" value="ECO:0007669"/>
    <property type="project" value="UniProtKB-EC"/>
</dbReference>
<keyword evidence="3 4" id="KW-0413">Isomerase</keyword>
<dbReference type="PANTHER" id="PTHR11142">
    <property type="entry name" value="PSEUDOURIDYLATE SYNTHASE"/>
    <property type="match status" value="1"/>
</dbReference>
<comment type="catalytic activity">
    <reaction evidence="4 7">
        <text>uridine(38/39/40) in tRNA = pseudouridine(38/39/40) in tRNA</text>
        <dbReference type="Rhea" id="RHEA:22376"/>
        <dbReference type="Rhea" id="RHEA-COMP:10085"/>
        <dbReference type="Rhea" id="RHEA-COMP:10087"/>
        <dbReference type="ChEBI" id="CHEBI:65314"/>
        <dbReference type="ChEBI" id="CHEBI:65315"/>
        <dbReference type="EC" id="5.4.99.12"/>
    </reaction>
</comment>
<evidence type="ECO:0000256" key="5">
    <source>
        <dbReference type="PIRSR" id="PIRSR001430-1"/>
    </source>
</evidence>
<gene>
    <name evidence="4" type="primary">truA</name>
    <name evidence="9" type="ORF">Metal_3131</name>
</gene>
<dbReference type="InterPro" id="IPR020095">
    <property type="entry name" value="PsdUridine_synth_TruA_C"/>
</dbReference>
<dbReference type="InterPro" id="IPR020103">
    <property type="entry name" value="PsdUridine_synth_cat_dom_sf"/>
</dbReference>
<evidence type="ECO:0000256" key="6">
    <source>
        <dbReference type="PIRSR" id="PIRSR001430-2"/>
    </source>
</evidence>
<dbReference type="Pfam" id="PF01416">
    <property type="entry name" value="PseudoU_synth_1"/>
    <property type="match status" value="2"/>
</dbReference>
<evidence type="ECO:0000313" key="10">
    <source>
        <dbReference type="Proteomes" id="UP000005090"/>
    </source>
</evidence>
<proteinExistence type="inferred from homology"/>
<dbReference type="InterPro" id="IPR020097">
    <property type="entry name" value="PsdUridine_synth_TruA_a/b_dom"/>
</dbReference>
<dbReference type="HAMAP" id="MF_00171">
    <property type="entry name" value="TruA"/>
    <property type="match status" value="1"/>
</dbReference>
<comment type="caution">
    <text evidence="4">Lacks conserved residue(s) required for the propagation of feature annotation.</text>
</comment>
<dbReference type="STRING" id="686340.Metal_3131"/>
<dbReference type="InterPro" id="IPR001406">
    <property type="entry name" value="PsdUridine_synth_TruA"/>
</dbReference>
<dbReference type="eggNOG" id="COG0101">
    <property type="taxonomic scope" value="Bacteria"/>
</dbReference>
<evidence type="ECO:0000256" key="3">
    <source>
        <dbReference type="ARBA" id="ARBA00023235"/>
    </source>
</evidence>
<evidence type="ECO:0000313" key="9">
    <source>
        <dbReference type="EMBL" id="EIC30807.1"/>
    </source>
</evidence>
<evidence type="ECO:0000256" key="7">
    <source>
        <dbReference type="RuleBase" id="RU003792"/>
    </source>
</evidence>
<feature type="binding site" evidence="4 6">
    <location>
        <position position="110"/>
    </location>
    <ligand>
        <name>substrate</name>
    </ligand>
</feature>
<dbReference type="Proteomes" id="UP000005090">
    <property type="component" value="Chromosome"/>
</dbReference>
<evidence type="ECO:0000256" key="4">
    <source>
        <dbReference type="HAMAP-Rule" id="MF_00171"/>
    </source>
</evidence>
<keyword evidence="2 4" id="KW-0819">tRNA processing</keyword>
<dbReference type="NCBIfam" id="TIGR00071">
    <property type="entry name" value="hisT_truA"/>
    <property type="match status" value="1"/>
</dbReference>
<evidence type="ECO:0000256" key="2">
    <source>
        <dbReference type="ARBA" id="ARBA00022694"/>
    </source>
</evidence>
<dbReference type="EMBL" id="CM001475">
    <property type="protein sequence ID" value="EIC30807.1"/>
    <property type="molecule type" value="Genomic_DNA"/>
</dbReference>
<comment type="subunit">
    <text evidence="4">Homodimer.</text>
</comment>
<keyword evidence="10" id="KW-1185">Reference proteome</keyword>
<dbReference type="EC" id="5.4.99.12" evidence="4"/>
<dbReference type="SUPFAM" id="SSF55120">
    <property type="entry name" value="Pseudouridine synthase"/>
    <property type="match status" value="1"/>
</dbReference>
<dbReference type="HOGENOM" id="CLU_014673_0_2_6"/>
<feature type="domain" description="Pseudouridine synthase I TruA alpha/beta" evidence="8">
    <location>
        <begin position="143"/>
        <end position="245"/>
    </location>
</feature>
<evidence type="ECO:0000256" key="1">
    <source>
        <dbReference type="ARBA" id="ARBA00009375"/>
    </source>
</evidence>
<dbReference type="Gene3D" id="3.30.70.660">
    <property type="entry name" value="Pseudouridine synthase I, catalytic domain, C-terminal subdomain"/>
    <property type="match status" value="1"/>
</dbReference>
<dbReference type="PANTHER" id="PTHR11142:SF0">
    <property type="entry name" value="TRNA PSEUDOURIDINE SYNTHASE-LIKE 1"/>
    <property type="match status" value="1"/>
</dbReference>
<accession>H8GNQ1</accession>
<name>H8GNQ1_METAL</name>
<dbReference type="AlphaFoldDB" id="H8GNQ1"/>
<organism evidence="9 10">
    <name type="scientific">Methylomicrobium album BG8</name>
    <dbReference type="NCBI Taxonomy" id="686340"/>
    <lineage>
        <taxon>Bacteria</taxon>
        <taxon>Pseudomonadati</taxon>
        <taxon>Pseudomonadota</taxon>
        <taxon>Gammaproteobacteria</taxon>
        <taxon>Methylococcales</taxon>
        <taxon>Methylococcaceae</taxon>
        <taxon>Methylomicrobium</taxon>
    </lineage>
</organism>
<dbReference type="GO" id="GO:0003723">
    <property type="term" value="F:RNA binding"/>
    <property type="evidence" value="ECO:0007669"/>
    <property type="project" value="InterPro"/>
</dbReference>
<sequence>MTRIVLGIEYDGSAFSGWQFQAERRSIQAELERALAKVANHPVTVICAGRTDAGVHALEQVVHFDTAAEREPYSWVMGGNTHLPDDVRILWAKPAVGDFHARYSAIARFYRYIILNRPVKSALMPTQTTWCYAPLDADQMHQAARCLIGHHDFSSFRAQGCQSKSPFRQVHFVDVTREGDKVIMDIAANAFLHHMVRNIAGSLIAVGAGKQPADWIRELLAAKKRALAGITAPPHGLYLGGVFYPECYRLANHPVFAKLPADACRHQD</sequence>
<feature type="active site" description="Nucleophile" evidence="4 5">
    <location>
        <position position="52"/>
    </location>
</feature>
<dbReference type="Gene3D" id="3.30.70.580">
    <property type="entry name" value="Pseudouridine synthase I, catalytic domain, N-terminal subdomain"/>
    <property type="match status" value="1"/>
</dbReference>
<dbReference type="PIRSF" id="PIRSF001430">
    <property type="entry name" value="tRNA_psdUrid_synth"/>
    <property type="match status" value="1"/>
</dbReference>
<dbReference type="GO" id="GO:0031119">
    <property type="term" value="P:tRNA pseudouridine synthesis"/>
    <property type="evidence" value="ECO:0007669"/>
    <property type="project" value="UniProtKB-UniRule"/>
</dbReference>
<dbReference type="FunFam" id="3.30.70.580:FF:000001">
    <property type="entry name" value="tRNA pseudouridine synthase A"/>
    <property type="match status" value="1"/>
</dbReference>
<evidence type="ECO:0000259" key="8">
    <source>
        <dbReference type="Pfam" id="PF01416"/>
    </source>
</evidence>
<reference evidence="9 10" key="1">
    <citation type="journal article" date="2013" name="Genome Announc.">
        <title>Genome Sequence of the Obligate Gammaproteobacterial Methanotroph Methylomicrobium album Strain BG8.</title>
        <authorList>
            <person name="Kits K.D."/>
            <person name="Kalyuzhnaya M.G."/>
            <person name="Klotz M.G."/>
            <person name="Jetten M.S."/>
            <person name="Op den Camp H.J."/>
            <person name="Vuilleumier S."/>
            <person name="Bringel F."/>
            <person name="Dispirito A.A."/>
            <person name="Murrell J.C."/>
            <person name="Bruce D."/>
            <person name="Cheng J.F."/>
            <person name="Copeland A."/>
            <person name="Goodwin L."/>
            <person name="Hauser L."/>
            <person name="Lajus A."/>
            <person name="Land M.L."/>
            <person name="Lapidus A."/>
            <person name="Lucas S."/>
            <person name="Medigue C."/>
            <person name="Pitluck S."/>
            <person name="Woyke T."/>
            <person name="Zeytun A."/>
            <person name="Stein L.Y."/>
        </authorList>
    </citation>
    <scope>NUCLEOTIDE SEQUENCE [LARGE SCALE GENOMIC DNA]</scope>
    <source>
        <strain evidence="9 10">BG8</strain>
    </source>
</reference>
<comment type="similarity">
    <text evidence="1 4 7">Belongs to the tRNA pseudouridine synthase TruA family.</text>
</comment>